<proteinExistence type="predicted"/>
<accession>K2QWI3</accession>
<dbReference type="EMBL" id="AHHD01000369">
    <property type="protein sequence ID" value="EKG14146.1"/>
    <property type="molecule type" value="Genomic_DNA"/>
</dbReference>
<evidence type="ECO:0000313" key="3">
    <source>
        <dbReference type="Proteomes" id="UP000007129"/>
    </source>
</evidence>
<reference evidence="2 3" key="1">
    <citation type="journal article" date="2012" name="BMC Genomics">
        <title>Tools to kill: Genome of one of the most destructive plant pathogenic fungi Macrophomina phaseolina.</title>
        <authorList>
            <person name="Islam M.S."/>
            <person name="Haque M.S."/>
            <person name="Islam M.M."/>
            <person name="Emdad E.M."/>
            <person name="Halim A."/>
            <person name="Hossen Q.M.M."/>
            <person name="Hossain M.Z."/>
            <person name="Ahmed B."/>
            <person name="Rahim S."/>
            <person name="Rahman M.S."/>
            <person name="Alam M.M."/>
            <person name="Hou S."/>
            <person name="Wan X."/>
            <person name="Saito J.A."/>
            <person name="Alam M."/>
        </authorList>
    </citation>
    <scope>NUCLEOTIDE SEQUENCE [LARGE SCALE GENOMIC DNA]</scope>
    <source>
        <strain evidence="2 3">MS6</strain>
    </source>
</reference>
<feature type="region of interest" description="Disordered" evidence="1">
    <location>
        <begin position="38"/>
        <end position="140"/>
    </location>
</feature>
<feature type="compositionally biased region" description="Pro residues" evidence="1">
    <location>
        <begin position="75"/>
        <end position="95"/>
    </location>
</feature>
<sequence>MLLLLSKPKAKVLDQTRVFETRRHGTQRAITINMNLRKSQERRTPRRFKDELDQIYAPDTSVLSTIRPADRSKPPAFPPPTKPYNPNLPPAPFPSLPLDDSQPRPGSAQRQEDGLGGSARDIVDLTGPDLPVSDDQQSQQDSIVIPQQTAVSRLRQQNSQESLIVRLMLNNGTKGRPEVMLRDLVKQEDAREAVVWAGKLKCVKIRGFSDYWTLQQAGSTRSEILQKQYNVDSTLSSMENDAENGHSHVYAQPAGEEQV</sequence>
<feature type="compositionally biased region" description="Basic and acidic residues" evidence="1">
    <location>
        <begin position="38"/>
        <end position="52"/>
    </location>
</feature>
<dbReference type="InParanoid" id="K2QWI3"/>
<name>K2QWI3_MACPH</name>
<evidence type="ECO:0000256" key="1">
    <source>
        <dbReference type="SAM" id="MobiDB-lite"/>
    </source>
</evidence>
<feature type="compositionally biased region" description="Low complexity" evidence="1">
    <location>
        <begin position="131"/>
        <end position="140"/>
    </location>
</feature>
<dbReference type="VEuPathDB" id="FungiDB:MPH_08687"/>
<dbReference type="HOGENOM" id="CLU_1073904_0_0_1"/>
<organism evidence="2 3">
    <name type="scientific">Macrophomina phaseolina (strain MS6)</name>
    <name type="common">Charcoal rot fungus</name>
    <dbReference type="NCBI Taxonomy" id="1126212"/>
    <lineage>
        <taxon>Eukaryota</taxon>
        <taxon>Fungi</taxon>
        <taxon>Dikarya</taxon>
        <taxon>Ascomycota</taxon>
        <taxon>Pezizomycotina</taxon>
        <taxon>Dothideomycetes</taxon>
        <taxon>Dothideomycetes incertae sedis</taxon>
        <taxon>Botryosphaeriales</taxon>
        <taxon>Botryosphaeriaceae</taxon>
        <taxon>Macrophomina</taxon>
    </lineage>
</organism>
<gene>
    <name evidence="2" type="ORF">MPH_08687</name>
</gene>
<dbReference type="AlphaFoldDB" id="K2QWI3"/>
<dbReference type="Proteomes" id="UP000007129">
    <property type="component" value="Unassembled WGS sequence"/>
</dbReference>
<evidence type="ECO:0000313" key="2">
    <source>
        <dbReference type="EMBL" id="EKG14146.1"/>
    </source>
</evidence>
<comment type="caution">
    <text evidence="2">The sequence shown here is derived from an EMBL/GenBank/DDBJ whole genome shotgun (WGS) entry which is preliminary data.</text>
</comment>
<protein>
    <submittedName>
        <fullName evidence="2">Uncharacterized protein</fullName>
    </submittedName>
</protein>
<feature type="region of interest" description="Disordered" evidence="1">
    <location>
        <begin position="239"/>
        <end position="259"/>
    </location>
</feature>